<gene>
    <name evidence="1" type="ORF">D5R81_03575</name>
</gene>
<dbReference type="Proteomes" id="UP000273022">
    <property type="component" value="Unassembled WGS sequence"/>
</dbReference>
<dbReference type="EMBL" id="QYYH01000014">
    <property type="protein sequence ID" value="RJY18844.1"/>
    <property type="molecule type" value="Genomic_DNA"/>
</dbReference>
<reference evidence="1 2" key="1">
    <citation type="submission" date="2018-09" db="EMBL/GenBank/DDBJ databases">
        <title>Phylogeny of the Shewanellaceae, and recommendation for two new genera, Pseudoshewanella and Parashewanella.</title>
        <authorList>
            <person name="Wang G."/>
        </authorList>
    </citation>
    <scope>NUCLEOTIDE SEQUENCE [LARGE SCALE GENOMIC DNA]</scope>
    <source>
        <strain evidence="1 2">KCTC 22492</strain>
    </source>
</reference>
<evidence type="ECO:0000313" key="2">
    <source>
        <dbReference type="Proteomes" id="UP000273022"/>
    </source>
</evidence>
<protein>
    <submittedName>
        <fullName evidence="1">Uncharacterized protein</fullName>
    </submittedName>
</protein>
<proteinExistence type="predicted"/>
<dbReference type="AlphaFoldDB" id="A0A3A6UMB0"/>
<organism evidence="1 2">
    <name type="scientific">Parashewanella spongiae</name>
    <dbReference type="NCBI Taxonomy" id="342950"/>
    <lineage>
        <taxon>Bacteria</taxon>
        <taxon>Pseudomonadati</taxon>
        <taxon>Pseudomonadota</taxon>
        <taxon>Gammaproteobacteria</taxon>
        <taxon>Alteromonadales</taxon>
        <taxon>Shewanellaceae</taxon>
        <taxon>Parashewanella</taxon>
    </lineage>
</organism>
<keyword evidence="2" id="KW-1185">Reference proteome</keyword>
<accession>A0A3A6UMB0</accession>
<comment type="caution">
    <text evidence="1">The sequence shown here is derived from an EMBL/GenBank/DDBJ whole genome shotgun (WGS) entry which is preliminary data.</text>
</comment>
<name>A0A3A6UMB0_9GAMM</name>
<evidence type="ECO:0000313" key="1">
    <source>
        <dbReference type="EMBL" id="RJY18844.1"/>
    </source>
</evidence>
<sequence length="81" mass="9433">MSVRKEYGYEWLQTTLFDNGHVNCATFLKSFRWFTRFSGREFTFDKRLSNKESGLLIVAGYLPCVHSISTTERIEIVKSTS</sequence>